<dbReference type="Proteomes" id="UP001596108">
    <property type="component" value="Unassembled WGS sequence"/>
</dbReference>
<reference evidence="2" key="1">
    <citation type="journal article" date="2019" name="Int. J. Syst. Evol. Microbiol.">
        <title>The Global Catalogue of Microorganisms (GCM) 10K type strain sequencing project: providing services to taxonomists for standard genome sequencing and annotation.</title>
        <authorList>
            <consortium name="The Broad Institute Genomics Platform"/>
            <consortium name="The Broad Institute Genome Sequencing Center for Infectious Disease"/>
            <person name="Wu L."/>
            <person name="Ma J."/>
        </authorList>
    </citation>
    <scope>NUCLEOTIDE SEQUENCE [LARGE SCALE GENOMIC DNA]</scope>
    <source>
        <strain evidence="2">CGMCC 1.18578</strain>
    </source>
</reference>
<comment type="caution">
    <text evidence="1">The sequence shown here is derived from an EMBL/GenBank/DDBJ whole genome shotgun (WGS) entry which is preliminary data.</text>
</comment>
<accession>A0ABW0QTT5</accession>
<sequence length="315" mass="35751">MREVEQYSEELEFIFLEASKEMAELPEGLRERGQELLALSHPLRNGGRANRISYLLPYWMRDRTHSPIELCGDLAVGNIYAMLRYFLLDDAMDGMERNPEGIRSSLALGQLLEELFRRRYQRHFPHDSMLWDCYRRYVGEWASAVYSEMAHPINPKDFEALARKAAPVKLGASGLLLHAGMPDRIPDAELAIDMALAALQLSDDWTDWRDDLPSPNGNAFLSIVRSSLPQFAGETLDERAVRTAIYHYHAVDILADIAESYVERLQQDPLVPERLVAFADAIAEGIRKDAERIEKSKLSLAAEGGLSHLLSKIKR</sequence>
<gene>
    <name evidence="1" type="ORF">ACFPQ4_01770</name>
</gene>
<evidence type="ECO:0000313" key="2">
    <source>
        <dbReference type="Proteomes" id="UP001596108"/>
    </source>
</evidence>
<keyword evidence="2" id="KW-1185">Reference proteome</keyword>
<name>A0ABW0QTT5_9BACL</name>
<evidence type="ECO:0008006" key="3">
    <source>
        <dbReference type="Google" id="ProtNLM"/>
    </source>
</evidence>
<proteinExistence type="predicted"/>
<dbReference type="EMBL" id="JBHSNC010000006">
    <property type="protein sequence ID" value="MFC5528185.1"/>
    <property type="molecule type" value="Genomic_DNA"/>
</dbReference>
<protein>
    <recommendedName>
        <fullName evidence="3">Polyprenyl synthetase</fullName>
    </recommendedName>
</protein>
<evidence type="ECO:0000313" key="1">
    <source>
        <dbReference type="EMBL" id="MFC5528185.1"/>
    </source>
</evidence>
<organism evidence="1 2">
    <name type="scientific">Cohnella yongneupensis</name>
    <dbReference type="NCBI Taxonomy" id="425006"/>
    <lineage>
        <taxon>Bacteria</taxon>
        <taxon>Bacillati</taxon>
        <taxon>Bacillota</taxon>
        <taxon>Bacilli</taxon>
        <taxon>Bacillales</taxon>
        <taxon>Paenibacillaceae</taxon>
        <taxon>Cohnella</taxon>
    </lineage>
</organism>
<dbReference type="RefSeq" id="WP_378110005.1">
    <property type="nucleotide sequence ID" value="NZ_JBHSNC010000006.1"/>
</dbReference>